<evidence type="ECO:0000256" key="4">
    <source>
        <dbReference type="SAM" id="MobiDB-lite"/>
    </source>
</evidence>
<evidence type="ECO:0000313" key="6">
    <source>
        <dbReference type="EMBL" id="KAL2919147.1"/>
    </source>
</evidence>
<comment type="similarity">
    <text evidence="2">Belongs to the threonine aldolase family.</text>
</comment>
<dbReference type="InterPro" id="IPR015424">
    <property type="entry name" value="PyrdxlP-dep_Trfase"/>
</dbReference>
<dbReference type="PANTHER" id="PTHR48097:SF9">
    <property type="entry name" value="L-THREONINE ALDOLASE"/>
    <property type="match status" value="1"/>
</dbReference>
<dbReference type="Gene3D" id="3.40.640.10">
    <property type="entry name" value="Type I PLP-dependent aspartate aminotransferase-like (Major domain)"/>
    <property type="match status" value="1"/>
</dbReference>
<keyword evidence="3" id="KW-0663">Pyridoxal phosphate</keyword>
<evidence type="ECO:0000256" key="2">
    <source>
        <dbReference type="ARBA" id="ARBA00006966"/>
    </source>
</evidence>
<comment type="cofactor">
    <cofactor evidence="1">
        <name>pyridoxal 5'-phosphate</name>
        <dbReference type="ChEBI" id="CHEBI:597326"/>
    </cofactor>
</comment>
<dbReference type="Pfam" id="PF01212">
    <property type="entry name" value="Beta_elim_lyase"/>
    <property type="match status" value="1"/>
</dbReference>
<proteinExistence type="inferred from homology"/>
<evidence type="ECO:0000256" key="3">
    <source>
        <dbReference type="ARBA" id="ARBA00022898"/>
    </source>
</evidence>
<organism evidence="6 7">
    <name type="scientific">Polyrhizophydium stewartii</name>
    <dbReference type="NCBI Taxonomy" id="2732419"/>
    <lineage>
        <taxon>Eukaryota</taxon>
        <taxon>Fungi</taxon>
        <taxon>Fungi incertae sedis</taxon>
        <taxon>Chytridiomycota</taxon>
        <taxon>Chytridiomycota incertae sedis</taxon>
        <taxon>Chytridiomycetes</taxon>
        <taxon>Rhizophydiales</taxon>
        <taxon>Rhizophydiales incertae sedis</taxon>
        <taxon>Polyrhizophydium</taxon>
    </lineage>
</organism>
<dbReference type="Proteomes" id="UP001527925">
    <property type="component" value="Unassembled WGS sequence"/>
</dbReference>
<comment type="caution">
    <text evidence="6">The sequence shown here is derived from an EMBL/GenBank/DDBJ whole genome shotgun (WGS) entry which is preliminary data.</text>
</comment>
<gene>
    <name evidence="6" type="primary">GLY1_1</name>
    <name evidence="6" type="ORF">HK105_201420</name>
</gene>
<dbReference type="InterPro" id="IPR001597">
    <property type="entry name" value="ArAA_b-elim_lyase/Thr_aldolase"/>
</dbReference>
<dbReference type="Gene3D" id="3.90.1150.10">
    <property type="entry name" value="Aspartate Aminotransferase, domain 1"/>
    <property type="match status" value="1"/>
</dbReference>
<evidence type="ECO:0000256" key="1">
    <source>
        <dbReference type="ARBA" id="ARBA00001933"/>
    </source>
</evidence>
<feature type="domain" description="Aromatic amino acid beta-eliminating lyase/threonine aldolase" evidence="5">
    <location>
        <begin position="123"/>
        <end position="418"/>
    </location>
</feature>
<dbReference type="GO" id="GO:0016829">
    <property type="term" value="F:lyase activity"/>
    <property type="evidence" value="ECO:0007669"/>
    <property type="project" value="UniProtKB-KW"/>
</dbReference>
<dbReference type="InterPro" id="IPR015422">
    <property type="entry name" value="PyrdxlP-dep_Trfase_small"/>
</dbReference>
<dbReference type="InterPro" id="IPR023603">
    <property type="entry name" value="Low_specificity_L-TA-like"/>
</dbReference>
<dbReference type="PANTHER" id="PTHR48097">
    <property type="entry name" value="L-THREONINE ALDOLASE-RELATED"/>
    <property type="match status" value="1"/>
</dbReference>
<accession>A0ABR4NHY5</accession>
<feature type="region of interest" description="Disordered" evidence="4">
    <location>
        <begin position="72"/>
        <end position="102"/>
    </location>
</feature>
<dbReference type="NCBIfam" id="NF041359">
    <property type="entry name" value="GntG_guanitoxin"/>
    <property type="match status" value="1"/>
</dbReference>
<protein>
    <submittedName>
        <fullName evidence="6">Threonine aldolase</fullName>
        <ecNumber evidence="6">4.1.2.48</ecNumber>
    </submittedName>
</protein>
<keyword evidence="7" id="KW-1185">Reference proteome</keyword>
<evidence type="ECO:0000259" key="5">
    <source>
        <dbReference type="Pfam" id="PF01212"/>
    </source>
</evidence>
<sequence>MPIRFVLSPATRLPSAVAAMPRAAVRARLAARLAAPAALLRPTAFKPAAPAQLAVATAAVVTVAAAPEQQHATRAAEAAASEQPPAAGAAAGAEAADAADGPRTASIYTRRQLAIEDPQAFADVRSDTVTRPSPDMLQAMIAAPVGDDVFGEDPTINELERTVARLAGKEAALFCASGTMSNQVAIRSHLTQPPYSVLCDARAHVLNHEAGGIAFHCGAAVVAVPPREHTGHLTAALVKRHLITSTDIHTTPTRLVCLENTLNGSVMPIDDIRAISEFVRGKGIPIHLDGARLWNASAATGISIKDYCSHFDSVSLCFSKGGFNTPLCSQPGQCLGAPVGSVLVGSTEFIAKARHFRKLYGGAMRQAGILAAACLYALDHYFPTLSEVHANARYFGDALVALGFGLDRPVETNMVWLDTAPLGLVADDVAKVLLKARIRAFGGEDTVMRIVLHHQVSREDLERAVAELTVYVATLGPRRAA</sequence>
<dbReference type="EMBL" id="JADGIZ020000004">
    <property type="protein sequence ID" value="KAL2919147.1"/>
    <property type="molecule type" value="Genomic_DNA"/>
</dbReference>
<dbReference type="SUPFAM" id="SSF53383">
    <property type="entry name" value="PLP-dependent transferases"/>
    <property type="match status" value="1"/>
</dbReference>
<dbReference type="EC" id="4.1.2.48" evidence="6"/>
<dbReference type="CDD" id="cd06502">
    <property type="entry name" value="TA_like"/>
    <property type="match status" value="1"/>
</dbReference>
<evidence type="ECO:0000313" key="7">
    <source>
        <dbReference type="Proteomes" id="UP001527925"/>
    </source>
</evidence>
<keyword evidence="6" id="KW-0456">Lyase</keyword>
<reference evidence="6 7" key="1">
    <citation type="submission" date="2023-09" db="EMBL/GenBank/DDBJ databases">
        <title>Pangenome analysis of Batrachochytrium dendrobatidis and related Chytrids.</title>
        <authorList>
            <person name="Yacoub M.N."/>
            <person name="Stajich J.E."/>
            <person name="James T.Y."/>
        </authorList>
    </citation>
    <scope>NUCLEOTIDE SEQUENCE [LARGE SCALE GENOMIC DNA]</scope>
    <source>
        <strain evidence="6 7">JEL0888</strain>
    </source>
</reference>
<name>A0ABR4NHY5_9FUNG</name>
<dbReference type="InterPro" id="IPR015421">
    <property type="entry name" value="PyrdxlP-dep_Trfase_major"/>
</dbReference>